<dbReference type="Pfam" id="PF03403">
    <property type="entry name" value="PAF-AH_p_II"/>
    <property type="match status" value="2"/>
</dbReference>
<dbReference type="PANTHER" id="PTHR10272:SF0">
    <property type="entry name" value="PLATELET-ACTIVATING FACTOR ACETYLHYDROLASE"/>
    <property type="match status" value="1"/>
</dbReference>
<protein>
    <submittedName>
        <fullName evidence="4">Acetylhydrolase</fullName>
    </submittedName>
</protein>
<dbReference type="PANTHER" id="PTHR10272">
    <property type="entry name" value="PLATELET-ACTIVATING FACTOR ACETYLHYDROLASE"/>
    <property type="match status" value="1"/>
</dbReference>
<keyword evidence="5" id="KW-1185">Reference proteome</keyword>
<dbReference type="SUPFAM" id="SSF53474">
    <property type="entry name" value="alpha/beta-Hydrolases"/>
    <property type="match status" value="1"/>
</dbReference>
<accession>A0ABT4B5V1</accession>
<dbReference type="RefSeq" id="WP_267566271.1">
    <property type="nucleotide sequence ID" value="NZ_JAPNTZ010000010.1"/>
</dbReference>
<dbReference type="Proteomes" id="UP001151002">
    <property type="component" value="Unassembled WGS sequence"/>
</dbReference>
<gene>
    <name evidence="4" type="ORF">OWR29_28120</name>
</gene>
<name>A0ABT4B5V1_9ACTN</name>
<reference evidence="4" key="1">
    <citation type="submission" date="2022-11" db="EMBL/GenBank/DDBJ databases">
        <authorList>
            <person name="Somphong A."/>
            <person name="Phongsopitanun W."/>
        </authorList>
    </citation>
    <scope>NUCLEOTIDE SEQUENCE</scope>
    <source>
        <strain evidence="4">Pm04-4</strain>
    </source>
</reference>
<keyword evidence="3" id="KW-0443">Lipid metabolism</keyword>
<dbReference type="Gene3D" id="3.40.50.1820">
    <property type="entry name" value="alpha/beta hydrolase"/>
    <property type="match status" value="1"/>
</dbReference>
<evidence type="ECO:0000256" key="1">
    <source>
        <dbReference type="ARBA" id="ARBA00022801"/>
    </source>
</evidence>
<keyword evidence="2" id="KW-0442">Lipid degradation</keyword>
<proteinExistence type="predicted"/>
<dbReference type="EMBL" id="JAPNTZ010000010">
    <property type="protein sequence ID" value="MCY1141879.1"/>
    <property type="molecule type" value="Genomic_DNA"/>
</dbReference>
<evidence type="ECO:0000313" key="5">
    <source>
        <dbReference type="Proteomes" id="UP001151002"/>
    </source>
</evidence>
<evidence type="ECO:0000256" key="3">
    <source>
        <dbReference type="ARBA" id="ARBA00023098"/>
    </source>
</evidence>
<keyword evidence="1" id="KW-0378">Hydrolase</keyword>
<evidence type="ECO:0000256" key="2">
    <source>
        <dbReference type="ARBA" id="ARBA00022963"/>
    </source>
</evidence>
<evidence type="ECO:0000313" key="4">
    <source>
        <dbReference type="EMBL" id="MCY1141879.1"/>
    </source>
</evidence>
<dbReference type="InterPro" id="IPR029058">
    <property type="entry name" value="AB_hydrolase_fold"/>
</dbReference>
<comment type="caution">
    <text evidence="4">The sequence shown here is derived from an EMBL/GenBank/DDBJ whole genome shotgun (WGS) entry which is preliminary data.</text>
</comment>
<sequence length="368" mass="40803">MLVAPARLWLPAPTGPFEVGATALHLLDRSRPDPFTGEAHRRELMVGVWYPARDVERFPRVSWMEPAVLRRYLTDAGYAADVVASPLTAGREGAPLRRTGKKLPVLVFSHGAGDHRNGNSIMIQQLASHGYVVVTIDHLGDAYSRLPDGRVVAPTEQSLYPQDFERDARFVLDEIERLAAGHNPDVDRRRLPDGLAGALDVRRIGMIGWSKGGTATARVMLSDRRVRAGLAIDPPLLPAMDGRIDRPFMLMTAEFTRATDPAVRKFWTQLIGWRLNVQADGAVHSSYNDLQVLMPQLAKIVGMSDEELRGWTGHLNTARAVRIDQAYPVAFFDQHLRGHHQRLLDGPSRAFPEVQYLGLSAAGDTHRG</sequence>
<organism evidence="4 5">
    <name type="scientific">Paractinoplanes pyxinae</name>
    <dbReference type="NCBI Taxonomy" id="2997416"/>
    <lineage>
        <taxon>Bacteria</taxon>
        <taxon>Bacillati</taxon>
        <taxon>Actinomycetota</taxon>
        <taxon>Actinomycetes</taxon>
        <taxon>Micromonosporales</taxon>
        <taxon>Micromonosporaceae</taxon>
        <taxon>Paractinoplanes</taxon>
    </lineage>
</organism>